<feature type="compositionally biased region" description="Low complexity" evidence="3">
    <location>
        <begin position="256"/>
        <end position="272"/>
    </location>
</feature>
<proteinExistence type="predicted"/>
<evidence type="ECO:0000256" key="1">
    <source>
        <dbReference type="ARBA" id="ARBA00022741"/>
    </source>
</evidence>
<dbReference type="Proteomes" id="UP000265515">
    <property type="component" value="Unassembled WGS sequence"/>
</dbReference>
<dbReference type="PANTHER" id="PTHR47989">
    <property type="entry name" value="OS01G0750732 PROTEIN"/>
    <property type="match status" value="1"/>
</dbReference>
<dbReference type="InterPro" id="IPR015943">
    <property type="entry name" value="WD40/YVTN_repeat-like_dom_sf"/>
</dbReference>
<reference evidence="5 6" key="1">
    <citation type="journal article" date="2018" name="Cell">
        <title>The Chara Genome: Secondary Complexity and Implications for Plant Terrestrialization.</title>
        <authorList>
            <person name="Nishiyama T."/>
            <person name="Sakayama H."/>
            <person name="Vries J.D."/>
            <person name="Buschmann H."/>
            <person name="Saint-Marcoux D."/>
            <person name="Ullrich K.K."/>
            <person name="Haas F.B."/>
            <person name="Vanderstraeten L."/>
            <person name="Becker D."/>
            <person name="Lang D."/>
            <person name="Vosolsobe S."/>
            <person name="Rombauts S."/>
            <person name="Wilhelmsson P.K.I."/>
            <person name="Janitza P."/>
            <person name="Kern R."/>
            <person name="Heyl A."/>
            <person name="Rumpler F."/>
            <person name="Villalobos L.I.A.C."/>
            <person name="Clay J.M."/>
            <person name="Skokan R."/>
            <person name="Toyoda A."/>
            <person name="Suzuki Y."/>
            <person name="Kagoshima H."/>
            <person name="Schijlen E."/>
            <person name="Tajeshwar N."/>
            <person name="Catarino B."/>
            <person name="Hetherington A.J."/>
            <person name="Saltykova A."/>
            <person name="Bonnot C."/>
            <person name="Breuninger H."/>
            <person name="Symeonidi A."/>
            <person name="Radhakrishnan G.V."/>
            <person name="Van Nieuwerburgh F."/>
            <person name="Deforce D."/>
            <person name="Chang C."/>
            <person name="Karol K.G."/>
            <person name="Hedrich R."/>
            <person name="Ulvskov P."/>
            <person name="Glockner G."/>
            <person name="Delwiche C.F."/>
            <person name="Petrasek J."/>
            <person name="Van de Peer Y."/>
            <person name="Friml J."/>
            <person name="Beilby M."/>
            <person name="Dolan L."/>
            <person name="Kohara Y."/>
            <person name="Sugano S."/>
            <person name="Fujiyama A."/>
            <person name="Delaux P.-M."/>
            <person name="Quint M."/>
            <person name="TheiBen G."/>
            <person name="Hagemann M."/>
            <person name="Harholt J."/>
            <person name="Dunand C."/>
            <person name="Zachgo S."/>
            <person name="Langdale J."/>
            <person name="Maumus F."/>
            <person name="Straeten D.V.D."/>
            <person name="Gould S.B."/>
            <person name="Rensing S.A."/>
        </authorList>
    </citation>
    <scope>NUCLEOTIDE SEQUENCE [LARGE SCALE GENOMIC DNA]</scope>
    <source>
        <strain evidence="5 6">S276</strain>
    </source>
</reference>
<keyword evidence="1" id="KW-0547">Nucleotide-binding</keyword>
<dbReference type="PROSITE" id="PS50011">
    <property type="entry name" value="PROTEIN_KINASE_DOM"/>
    <property type="match status" value="1"/>
</dbReference>
<dbReference type="InterPro" id="IPR008271">
    <property type="entry name" value="Ser/Thr_kinase_AS"/>
</dbReference>
<feature type="compositionally biased region" description="Pro residues" evidence="3">
    <location>
        <begin position="246"/>
        <end position="255"/>
    </location>
</feature>
<dbReference type="PROSITE" id="PS00108">
    <property type="entry name" value="PROTEIN_KINASE_ST"/>
    <property type="match status" value="1"/>
</dbReference>
<feature type="region of interest" description="Disordered" evidence="3">
    <location>
        <begin position="636"/>
        <end position="695"/>
    </location>
</feature>
<evidence type="ECO:0000256" key="3">
    <source>
        <dbReference type="SAM" id="MobiDB-lite"/>
    </source>
</evidence>
<feature type="domain" description="Protein kinase" evidence="4">
    <location>
        <begin position="285"/>
        <end position="615"/>
    </location>
</feature>
<evidence type="ECO:0000313" key="5">
    <source>
        <dbReference type="EMBL" id="GBG92161.1"/>
    </source>
</evidence>
<evidence type="ECO:0000256" key="2">
    <source>
        <dbReference type="ARBA" id="ARBA00022840"/>
    </source>
</evidence>
<gene>
    <name evidence="5" type="ORF">CBR_g54513</name>
</gene>
<dbReference type="PANTHER" id="PTHR47989:SF47">
    <property type="entry name" value="SERINE_THREONINE-PROTEIN KINASE PBL28-RELATED"/>
    <property type="match status" value="1"/>
</dbReference>
<dbReference type="GO" id="GO:0005524">
    <property type="term" value="F:ATP binding"/>
    <property type="evidence" value="ECO:0007669"/>
    <property type="project" value="UniProtKB-KW"/>
</dbReference>
<dbReference type="EMBL" id="BFEA01001008">
    <property type="protein sequence ID" value="GBG92161.1"/>
    <property type="molecule type" value="Genomic_DNA"/>
</dbReference>
<dbReference type="Gramene" id="GBG92161">
    <property type="protein sequence ID" value="GBG92161"/>
    <property type="gene ID" value="CBR_g54513"/>
</dbReference>
<feature type="region of interest" description="Disordered" evidence="3">
    <location>
        <begin position="345"/>
        <end position="377"/>
    </location>
</feature>
<sequence length="695" mass="73784">MARVFCLDVNREGDQLVTVATPSIGTQSSVVWLSTATGNRTSVEITADFVWSVAFNPKKTELFISDIDDPVRILSMGVTESGRLDASGTWKEVSNFSTGDSNIASAVFDSSSFLPDESCLYFADGDYNQVWAIDPRSASATATLVGGSGKSWSVDGDGPNAVATPDGCNVFVTGQGRGLLRWLKLDAPCSKATSVQDVARYSAGGLSGLALRQAGSELSLHIGASDGSVFELIINNSRLHSCAPTPPPVDPPFFPPSWDMPSSSGPSPSGSSPVPPSSRGTNLGLKVGVPVSISAFLALATCLTLASQTNLAGSSPALHRKFQQDIPHREQWSVRRCVLGLDRRSGFGHQGDDGGSDGGKEKHVPGRSEHVEQTPSCQGGSLYARLHHREKAVPGRPFLPPLTLVERMCIAWHIARGLSYLHGGVEPPVIHRDIKSSNVLLGDGAGEKLRIVLADFGLATIGERVFGDTAVKTFGYMAPEYVMSGILSEKIDVYAFGVILLELLTGRKAATEAPSGNGSWQTLADWARSFLRSEFIAGGGMPHAVLDSCCSYDDSLTNRKLAFNAAYPEDAGRCTTLNSADNPEEARELVTTMREGGEIVGVKGGESSEKRHAEVIVVFARGDSLRDHAINLDDVVASPRSTEEKDVEAEGRDGTPGRRMGVNRDSKTGGLEETESVDWEGMVVEGDAGSDLAEG</sequence>
<accession>A0A388MC74</accession>
<protein>
    <recommendedName>
        <fullName evidence="4">Protein kinase domain-containing protein</fullName>
    </recommendedName>
</protein>
<feature type="region of interest" description="Disordered" evidence="3">
    <location>
        <begin position="246"/>
        <end position="279"/>
    </location>
</feature>
<evidence type="ECO:0000313" key="6">
    <source>
        <dbReference type="Proteomes" id="UP000265515"/>
    </source>
</evidence>
<dbReference type="InterPro" id="IPR000719">
    <property type="entry name" value="Prot_kinase_dom"/>
</dbReference>
<dbReference type="AlphaFoldDB" id="A0A388MC74"/>
<name>A0A388MC74_CHABU</name>
<dbReference type="SUPFAM" id="SSF75011">
    <property type="entry name" value="3-carboxy-cis,cis-mucoante lactonizing enzyme"/>
    <property type="match status" value="1"/>
</dbReference>
<dbReference type="SUPFAM" id="SSF56112">
    <property type="entry name" value="Protein kinase-like (PK-like)"/>
    <property type="match status" value="1"/>
</dbReference>
<organism evidence="5 6">
    <name type="scientific">Chara braunii</name>
    <name type="common">Braun's stonewort</name>
    <dbReference type="NCBI Taxonomy" id="69332"/>
    <lineage>
        <taxon>Eukaryota</taxon>
        <taxon>Viridiplantae</taxon>
        <taxon>Streptophyta</taxon>
        <taxon>Charophyceae</taxon>
        <taxon>Charales</taxon>
        <taxon>Characeae</taxon>
        <taxon>Chara</taxon>
    </lineage>
</organism>
<dbReference type="Gene3D" id="1.10.510.10">
    <property type="entry name" value="Transferase(Phosphotransferase) domain 1"/>
    <property type="match status" value="1"/>
</dbReference>
<feature type="compositionally biased region" description="Basic and acidic residues" evidence="3">
    <location>
        <begin position="641"/>
        <end position="667"/>
    </location>
</feature>
<feature type="compositionally biased region" description="Basic and acidic residues" evidence="3">
    <location>
        <begin position="358"/>
        <end position="372"/>
    </location>
</feature>
<evidence type="ECO:0000259" key="4">
    <source>
        <dbReference type="PROSITE" id="PS50011"/>
    </source>
</evidence>
<keyword evidence="6" id="KW-1185">Reference proteome</keyword>
<keyword evidence="2" id="KW-0067">ATP-binding</keyword>
<dbReference type="Pfam" id="PF00069">
    <property type="entry name" value="Pkinase"/>
    <property type="match status" value="1"/>
</dbReference>
<dbReference type="InterPro" id="IPR011009">
    <property type="entry name" value="Kinase-like_dom_sf"/>
</dbReference>
<dbReference type="GO" id="GO:0004672">
    <property type="term" value="F:protein kinase activity"/>
    <property type="evidence" value="ECO:0007669"/>
    <property type="project" value="InterPro"/>
</dbReference>
<dbReference type="SMART" id="SM00220">
    <property type="entry name" value="S_TKc"/>
    <property type="match status" value="1"/>
</dbReference>
<dbReference type="Gene3D" id="2.130.10.10">
    <property type="entry name" value="YVTN repeat-like/Quinoprotein amine dehydrogenase"/>
    <property type="match status" value="1"/>
</dbReference>
<dbReference type="STRING" id="69332.A0A388MC74"/>
<comment type="caution">
    <text evidence="5">The sequence shown here is derived from an EMBL/GenBank/DDBJ whole genome shotgun (WGS) entry which is preliminary data.</text>
</comment>